<sequence>MLPYKFWGNVQFIGETLPKFWQKVSVFSKWPGIGVMSGIPKGSSRILGKFGAGPFILLMVLISLQPILLMVLISLQSSLLRLISLIIHQALPISLFLAVEALSMVDSIITIATEEVFHHGFLLLQDHRPSLSAKSAIREDIRHQTKGHIALNCYHRANFAYQGAPPPHSIQAMAANMSYTPNDLWIADSGASHHMTPNVHQLQASAPYSSEDKITIGNGEGQATHRILYKGQSDKGLYPIPQVHPQPSQIHKSPLDSSISVIANKDAAKDKASSLPPTQGNSRPHALLGQQVKTKLWHLRLGHSSNDVLHHMLKVSNIPLSVDSTTEMCDSCLQGKMHKLPFSSSSTTSLRPFTKLHTDVWGPSNVAALGGYRYFLTIIDDCTRYMWCILCCVPIMLTSLNQDLINVSTQNQNQSSLSTSTSQSPPVAVILASMPQHLHPHLSTIRSSTSFESASSLMDNSGPLPAQVHPASSMNNHPMQTRSKSEPDTPSYFKQALGHPAWKQAMTEEIQALDQQGTWTLVPSPPNTNIVGCKWIFKIKKNADGTISRYKARLVAQGFSQEYGLDYEETFSPVVRHTTVRLILVGITAAGCEKCFSHGELQEEVFMKQPQGFVDSQYPNHVCKLQKSLYGLKQAPRAWNAKFTGYLPTLGFSVSHSDPSLFVKKTEVAVVILLLYVDDIIITGSDPSLVTSVIQALSEVFELKDLGKLKYFLGLEVQYHSGGKYLSIKPNMLEISSKRHLWNMYLQGTLQFGVTFSPGSMVLSGYCDADWAGDPNTRRSTTGYVVFLGSNPISWSSKKQASVSRSSTEAEYRALAHCAADISWIRQVLCDLHMIVPEAPLLHSDNLSALALSANPVFHSRIKHLDVDFHFIRERVQSKDLIVNMFLQMNRYKFWGNVQFIGRLCRNFGRKSRSLVSGPGIGVMSGIPKGSSQILGKFGAGPFSWYQSSRFNFLWTLHIMCILKLWGLKWVPSRMAPCDVESAWAKDRVLITCLWDLPLPEHVANFRLCV</sequence>
<dbReference type="InterPro" id="IPR036397">
    <property type="entry name" value="RNaseH_sf"/>
</dbReference>
<feature type="domain" description="Reverse transcriptase Ty1/copia-type" evidence="3">
    <location>
        <begin position="518"/>
        <end position="740"/>
    </location>
</feature>
<reference evidence="5" key="1">
    <citation type="journal article" date="2019" name="Science">
        <title>Mutation of a bHLH transcription factor allowed almond domestication.</title>
        <authorList>
            <person name="Sanchez-Perez R."/>
            <person name="Pavan S."/>
            <person name="Mazzeo R."/>
            <person name="Moldovan C."/>
            <person name="Aiese Cigliano R."/>
            <person name="Del Cueto J."/>
            <person name="Ricciardi F."/>
            <person name="Lotti C."/>
            <person name="Ricciardi L."/>
            <person name="Dicenta F."/>
            <person name="Lopez-Marques R.L."/>
            <person name="Lindberg Moller B."/>
        </authorList>
    </citation>
    <scope>NUCLEOTIDE SEQUENCE</scope>
</reference>
<dbReference type="SUPFAM" id="SSF53098">
    <property type="entry name" value="Ribonuclease H-like"/>
    <property type="match status" value="1"/>
</dbReference>
<feature type="region of interest" description="Disordered" evidence="1">
    <location>
        <begin position="454"/>
        <end position="490"/>
    </location>
</feature>
<evidence type="ECO:0000313" key="5">
    <source>
        <dbReference type="EMBL" id="BBH06313.1"/>
    </source>
</evidence>
<organism evidence="5">
    <name type="scientific">Prunus dulcis</name>
    <name type="common">Almond</name>
    <name type="synonym">Amygdalus dulcis</name>
    <dbReference type="NCBI Taxonomy" id="3755"/>
    <lineage>
        <taxon>Eukaryota</taxon>
        <taxon>Viridiplantae</taxon>
        <taxon>Streptophyta</taxon>
        <taxon>Embryophyta</taxon>
        <taxon>Tracheophyta</taxon>
        <taxon>Spermatophyta</taxon>
        <taxon>Magnoliopsida</taxon>
        <taxon>eudicotyledons</taxon>
        <taxon>Gunneridae</taxon>
        <taxon>Pentapetalae</taxon>
        <taxon>rosids</taxon>
        <taxon>fabids</taxon>
        <taxon>Rosales</taxon>
        <taxon>Rosaceae</taxon>
        <taxon>Amygdaloideae</taxon>
        <taxon>Amygdaleae</taxon>
        <taxon>Prunus</taxon>
    </lineage>
</organism>
<evidence type="ECO:0000259" key="3">
    <source>
        <dbReference type="Pfam" id="PF07727"/>
    </source>
</evidence>
<dbReference type="GO" id="GO:0003676">
    <property type="term" value="F:nucleic acid binding"/>
    <property type="evidence" value="ECO:0007669"/>
    <property type="project" value="InterPro"/>
</dbReference>
<dbReference type="InterPro" id="IPR043502">
    <property type="entry name" value="DNA/RNA_pol_sf"/>
</dbReference>
<dbReference type="InterPro" id="IPR025724">
    <property type="entry name" value="GAG-pre-integrase_dom"/>
</dbReference>
<evidence type="ECO:0000256" key="2">
    <source>
        <dbReference type="SAM" id="Phobius"/>
    </source>
</evidence>
<dbReference type="EMBL" id="AP019302">
    <property type="protein sequence ID" value="BBH06313.1"/>
    <property type="molecule type" value="Genomic_DNA"/>
</dbReference>
<evidence type="ECO:0008006" key="6">
    <source>
        <dbReference type="Google" id="ProtNLM"/>
    </source>
</evidence>
<dbReference type="InterPro" id="IPR013103">
    <property type="entry name" value="RVT_2"/>
</dbReference>
<dbReference type="PANTHER" id="PTHR11439">
    <property type="entry name" value="GAG-POL-RELATED RETROTRANSPOSON"/>
    <property type="match status" value="1"/>
</dbReference>
<proteinExistence type="predicted"/>
<feature type="compositionally biased region" description="Polar residues" evidence="1">
    <location>
        <begin position="470"/>
        <end position="482"/>
    </location>
</feature>
<evidence type="ECO:0000256" key="1">
    <source>
        <dbReference type="SAM" id="MobiDB-lite"/>
    </source>
</evidence>
<keyword evidence="2" id="KW-0472">Membrane</keyword>
<dbReference type="PANTHER" id="PTHR11439:SF455">
    <property type="entry name" value="RLK (RECEPTOR-LIKE PROTEIN KINASE) 8, PUTATIVE-RELATED"/>
    <property type="match status" value="1"/>
</dbReference>
<feature type="domain" description="GAG-pre-integrase" evidence="4">
    <location>
        <begin position="293"/>
        <end position="337"/>
    </location>
</feature>
<dbReference type="Pfam" id="PF07727">
    <property type="entry name" value="RVT_2"/>
    <property type="match status" value="1"/>
</dbReference>
<dbReference type="SUPFAM" id="SSF56672">
    <property type="entry name" value="DNA/RNA polymerases"/>
    <property type="match status" value="1"/>
</dbReference>
<feature type="region of interest" description="Disordered" evidence="1">
    <location>
        <begin position="266"/>
        <end position="285"/>
    </location>
</feature>
<dbReference type="Gene3D" id="3.30.420.10">
    <property type="entry name" value="Ribonuclease H-like superfamily/Ribonuclease H"/>
    <property type="match status" value="1"/>
</dbReference>
<evidence type="ECO:0000259" key="4">
    <source>
        <dbReference type="Pfam" id="PF13976"/>
    </source>
</evidence>
<name>A0A4Y1RRD5_PRUDU</name>
<keyword evidence="2" id="KW-0812">Transmembrane</keyword>
<dbReference type="InterPro" id="IPR012337">
    <property type="entry name" value="RNaseH-like_sf"/>
</dbReference>
<gene>
    <name evidence="5" type="ORF">Prudu_017933</name>
</gene>
<protein>
    <recommendedName>
        <fullName evidence="6">Transposable element protein</fullName>
    </recommendedName>
</protein>
<dbReference type="Pfam" id="PF13976">
    <property type="entry name" value="gag_pre-integrs"/>
    <property type="match status" value="1"/>
</dbReference>
<dbReference type="CDD" id="cd09272">
    <property type="entry name" value="RNase_HI_RT_Ty1"/>
    <property type="match status" value="1"/>
</dbReference>
<feature type="transmembrane region" description="Helical" evidence="2">
    <location>
        <begin position="79"/>
        <end position="99"/>
    </location>
</feature>
<dbReference type="AlphaFoldDB" id="A0A4Y1RRD5"/>
<feature type="transmembrane region" description="Helical" evidence="2">
    <location>
        <begin position="50"/>
        <end position="72"/>
    </location>
</feature>
<keyword evidence="2" id="KW-1133">Transmembrane helix</keyword>
<accession>A0A4Y1RRD5</accession>